<evidence type="ECO:0000313" key="10">
    <source>
        <dbReference type="EMBL" id="CAF1066514.1"/>
    </source>
</evidence>
<accession>A0A814LKA6</accession>
<dbReference type="Proteomes" id="UP000663829">
    <property type="component" value="Unassembled WGS sequence"/>
</dbReference>
<dbReference type="GO" id="GO:0016757">
    <property type="term" value="F:glycosyltransferase activity"/>
    <property type="evidence" value="ECO:0007669"/>
    <property type="project" value="UniProtKB-UniRule"/>
</dbReference>
<dbReference type="Proteomes" id="UP000677228">
    <property type="component" value="Unassembled WGS sequence"/>
</dbReference>
<dbReference type="AlphaFoldDB" id="A0A814LKA6"/>
<evidence type="ECO:0000313" key="9">
    <source>
        <dbReference type="EMBL" id="CAF0930050.1"/>
    </source>
</evidence>
<dbReference type="Proteomes" id="UP000682733">
    <property type="component" value="Unassembled WGS sequence"/>
</dbReference>
<evidence type="ECO:0000256" key="4">
    <source>
        <dbReference type="ARBA" id="ARBA00022679"/>
    </source>
</evidence>
<evidence type="ECO:0000256" key="7">
    <source>
        <dbReference type="ARBA" id="ARBA00023136"/>
    </source>
</evidence>
<evidence type="ECO:0000313" key="11">
    <source>
        <dbReference type="EMBL" id="CAF3706771.1"/>
    </source>
</evidence>
<dbReference type="EMBL" id="CAJNOK010004221">
    <property type="protein sequence ID" value="CAF0930050.1"/>
    <property type="molecule type" value="Genomic_DNA"/>
</dbReference>
<proteinExistence type="inferred from homology"/>
<organism evidence="10 13">
    <name type="scientific">Didymodactylos carnosus</name>
    <dbReference type="NCBI Taxonomy" id="1234261"/>
    <lineage>
        <taxon>Eukaryota</taxon>
        <taxon>Metazoa</taxon>
        <taxon>Spiralia</taxon>
        <taxon>Gnathifera</taxon>
        <taxon>Rotifera</taxon>
        <taxon>Eurotatoria</taxon>
        <taxon>Bdelloidea</taxon>
        <taxon>Philodinida</taxon>
        <taxon>Philodinidae</taxon>
        <taxon>Didymodactylos</taxon>
    </lineage>
</organism>
<keyword evidence="13" id="KW-1185">Reference proteome</keyword>
<protein>
    <recommendedName>
        <fullName evidence="8">Glycosyltransferase family 92 protein</fullName>
        <ecNumber evidence="8">2.4.1.-</ecNumber>
    </recommendedName>
</protein>
<dbReference type="EMBL" id="CAJOBA010004223">
    <property type="protein sequence ID" value="CAF3706771.1"/>
    <property type="molecule type" value="Genomic_DNA"/>
</dbReference>
<dbReference type="EC" id="2.4.1.-" evidence="8"/>
<evidence type="ECO:0000256" key="6">
    <source>
        <dbReference type="ARBA" id="ARBA00022989"/>
    </source>
</evidence>
<gene>
    <name evidence="10" type="ORF">GPM918_LOCUS17051</name>
    <name evidence="9" type="ORF">OVA965_LOCUS11098</name>
    <name evidence="12" type="ORF">SRO942_LOCUS17047</name>
    <name evidence="11" type="ORF">TMI583_LOCUS11094</name>
</gene>
<evidence type="ECO:0000313" key="13">
    <source>
        <dbReference type="Proteomes" id="UP000663829"/>
    </source>
</evidence>
<dbReference type="PANTHER" id="PTHR21461">
    <property type="entry name" value="GLYCOSYLTRANSFERASE FAMILY 92 PROTEIN"/>
    <property type="match status" value="1"/>
</dbReference>
<keyword evidence="6" id="KW-1133">Transmembrane helix</keyword>
<evidence type="ECO:0000256" key="5">
    <source>
        <dbReference type="ARBA" id="ARBA00022692"/>
    </source>
</evidence>
<name>A0A814LKA6_9BILA</name>
<evidence type="ECO:0000256" key="3">
    <source>
        <dbReference type="ARBA" id="ARBA00022676"/>
    </source>
</evidence>
<dbReference type="EMBL" id="CAJNOQ010004605">
    <property type="protein sequence ID" value="CAF1066514.1"/>
    <property type="molecule type" value="Genomic_DNA"/>
</dbReference>
<dbReference type="Pfam" id="PF01697">
    <property type="entry name" value="Glyco_transf_92"/>
    <property type="match status" value="1"/>
</dbReference>
<dbReference type="Proteomes" id="UP000681722">
    <property type="component" value="Unassembled WGS sequence"/>
</dbReference>
<keyword evidence="3 8" id="KW-0328">Glycosyltransferase</keyword>
<comment type="subcellular location">
    <subcellularLocation>
        <location evidence="1">Membrane</location>
        <topology evidence="1">Single-pass membrane protein</topology>
    </subcellularLocation>
</comment>
<comment type="caution">
    <text evidence="10">The sequence shown here is derived from an EMBL/GenBank/DDBJ whole genome shotgun (WGS) entry which is preliminary data.</text>
</comment>
<keyword evidence="4 8" id="KW-0808">Transferase</keyword>
<evidence type="ECO:0000256" key="8">
    <source>
        <dbReference type="RuleBase" id="RU366017"/>
    </source>
</evidence>
<dbReference type="PANTHER" id="PTHR21461:SF69">
    <property type="entry name" value="GLYCOSYLTRANSFERASE FAMILY 92 PROTEIN"/>
    <property type="match status" value="1"/>
</dbReference>
<keyword evidence="7" id="KW-0472">Membrane</keyword>
<evidence type="ECO:0000313" key="12">
    <source>
        <dbReference type="EMBL" id="CAF3834064.1"/>
    </source>
</evidence>
<keyword evidence="5" id="KW-0812">Transmembrane</keyword>
<sequence>MYLLLKFARAYPKLTILLVLYLVSTAYFLSKKGLIDDQNQQSHGRARSLFNKLHVEIPLLYKGRSSDTQALPLYEPPSRTFQVPPFNVPYVLTHVWIPRELKLIVFVQGIEIKRSITHCVVGNQPLRRVLQQNYVYECLFQSDEEAQSLDGQFVTLETRHRGLLPTKTKFRYRPNTSQPLEKKYYLCAATQILNQSLYLEDWLVYHKKLGIEYFFLYDNDSKDNTTSIAQSPTVNTYVQMLYWPWIDSQPQAFVHAKVLADTQCDWTLFFDVDEYVFVKKCLALNCLSKLLRRYYDKKLAQICFKRKIFGSSGHIRRPTNGTVADNYIHRSDTQHIFEGRGKCAVKTSNAKLHTTIYEFLIQREYYSMTLQPSVALINHYKLKSWEDFMEKYSNRKNTSDWVIPANFSVDNPPLGWEFGHTKAYRFNLTTNDTAFKAFRLRFDKNI</sequence>
<reference evidence="10" key="1">
    <citation type="submission" date="2021-02" db="EMBL/GenBank/DDBJ databases">
        <authorList>
            <person name="Nowell W R."/>
        </authorList>
    </citation>
    <scope>NUCLEOTIDE SEQUENCE</scope>
</reference>
<dbReference type="OrthoDB" id="9975513at2759"/>
<evidence type="ECO:0000256" key="1">
    <source>
        <dbReference type="ARBA" id="ARBA00004167"/>
    </source>
</evidence>
<comment type="similarity">
    <text evidence="2 8">Belongs to the glycosyltransferase 92 family.</text>
</comment>
<dbReference type="GO" id="GO:0016020">
    <property type="term" value="C:membrane"/>
    <property type="evidence" value="ECO:0007669"/>
    <property type="project" value="UniProtKB-SubCell"/>
</dbReference>
<dbReference type="InterPro" id="IPR008166">
    <property type="entry name" value="Glyco_transf_92"/>
</dbReference>
<evidence type="ECO:0000256" key="2">
    <source>
        <dbReference type="ARBA" id="ARBA00007647"/>
    </source>
</evidence>
<dbReference type="EMBL" id="CAJOBC010004604">
    <property type="protein sequence ID" value="CAF3834064.1"/>
    <property type="molecule type" value="Genomic_DNA"/>
</dbReference>
<dbReference type="GO" id="GO:0005737">
    <property type="term" value="C:cytoplasm"/>
    <property type="evidence" value="ECO:0007669"/>
    <property type="project" value="TreeGrafter"/>
</dbReference>